<dbReference type="NCBIfam" id="TIGR01735">
    <property type="entry name" value="FGAM_synt"/>
    <property type="match status" value="1"/>
</dbReference>
<dbReference type="HAMAP" id="MF_00419">
    <property type="entry name" value="PurL_1"/>
    <property type="match status" value="1"/>
</dbReference>
<dbReference type="PROSITE" id="PS51273">
    <property type="entry name" value="GATASE_TYPE_1"/>
    <property type="match status" value="1"/>
</dbReference>
<dbReference type="Pfam" id="PF22689">
    <property type="entry name" value="FGAR-AT_PurM_N-like"/>
    <property type="match status" value="1"/>
</dbReference>
<feature type="domain" description="PurM-like C-terminal" evidence="13">
    <location>
        <begin position="475"/>
        <end position="631"/>
    </location>
</feature>
<evidence type="ECO:0000256" key="4">
    <source>
        <dbReference type="ARBA" id="ARBA00022598"/>
    </source>
</evidence>
<keyword evidence="9" id="KW-0460">Magnesium</keyword>
<dbReference type="Gene3D" id="3.90.650.10">
    <property type="entry name" value="PurM-like C-terminal domain"/>
    <property type="match status" value="2"/>
</dbReference>
<evidence type="ECO:0000313" key="17">
    <source>
        <dbReference type="EMBL" id="KAK7205556.1"/>
    </source>
</evidence>
<dbReference type="SUPFAM" id="SSF82697">
    <property type="entry name" value="PurS-like"/>
    <property type="match status" value="1"/>
</dbReference>
<dbReference type="NCBIfam" id="NF003672">
    <property type="entry name" value="PRK05297.1"/>
    <property type="match status" value="1"/>
</dbReference>
<feature type="domain" description="FGAR-AT PurM N-terminal-like" evidence="16">
    <location>
        <begin position="695"/>
        <end position="859"/>
    </location>
</feature>
<organism evidence="17 18">
    <name type="scientific">Myxozyma melibiosi</name>
    <dbReference type="NCBI Taxonomy" id="54550"/>
    <lineage>
        <taxon>Eukaryota</taxon>
        <taxon>Fungi</taxon>
        <taxon>Dikarya</taxon>
        <taxon>Ascomycota</taxon>
        <taxon>Saccharomycotina</taxon>
        <taxon>Lipomycetes</taxon>
        <taxon>Lipomycetales</taxon>
        <taxon>Lipomycetaceae</taxon>
        <taxon>Myxozyma</taxon>
    </lineage>
</organism>
<dbReference type="Proteomes" id="UP001498771">
    <property type="component" value="Unassembled WGS sequence"/>
</dbReference>
<feature type="domain" description="Phosphoribosylformylglycinamidine synthase linker" evidence="14">
    <location>
        <begin position="209"/>
        <end position="260"/>
    </location>
</feature>
<dbReference type="InterPro" id="IPR010918">
    <property type="entry name" value="PurM-like_C_dom"/>
</dbReference>
<dbReference type="InterPro" id="IPR029062">
    <property type="entry name" value="Class_I_gatase-like"/>
</dbReference>
<keyword evidence="6" id="KW-0547">Nucleotide-binding</keyword>
<dbReference type="Pfam" id="PF13507">
    <property type="entry name" value="GATase_5"/>
    <property type="match status" value="1"/>
</dbReference>
<evidence type="ECO:0000256" key="12">
    <source>
        <dbReference type="ARBA" id="ARBA00032632"/>
    </source>
</evidence>
<evidence type="ECO:0000256" key="9">
    <source>
        <dbReference type="ARBA" id="ARBA00022842"/>
    </source>
</evidence>
<dbReference type="SMART" id="SM01211">
    <property type="entry name" value="GATase_5"/>
    <property type="match status" value="1"/>
</dbReference>
<dbReference type="PANTHER" id="PTHR10099:SF1">
    <property type="entry name" value="PHOSPHORIBOSYLFORMYLGLYCINAMIDINE SYNTHASE"/>
    <property type="match status" value="1"/>
</dbReference>
<dbReference type="CDD" id="cd02204">
    <property type="entry name" value="PurL_repeat2"/>
    <property type="match status" value="1"/>
</dbReference>
<evidence type="ECO:0000256" key="3">
    <source>
        <dbReference type="ARBA" id="ARBA00012747"/>
    </source>
</evidence>
<dbReference type="InterPro" id="IPR036676">
    <property type="entry name" value="PurM-like_C_sf"/>
</dbReference>
<dbReference type="CDD" id="cd01740">
    <property type="entry name" value="GATase1_FGAR_AT"/>
    <property type="match status" value="1"/>
</dbReference>
<dbReference type="Pfam" id="PF02769">
    <property type="entry name" value="AIRS_C"/>
    <property type="match status" value="2"/>
</dbReference>
<evidence type="ECO:0000313" key="18">
    <source>
        <dbReference type="Proteomes" id="UP001498771"/>
    </source>
</evidence>
<evidence type="ECO:0000259" key="16">
    <source>
        <dbReference type="Pfam" id="PF22689"/>
    </source>
</evidence>
<dbReference type="RefSeq" id="XP_064768589.1">
    <property type="nucleotide sequence ID" value="XM_064910819.1"/>
</dbReference>
<dbReference type="EMBL" id="JBBJBU010000005">
    <property type="protein sequence ID" value="KAK7205556.1"/>
    <property type="molecule type" value="Genomic_DNA"/>
</dbReference>
<proteinExistence type="inferred from homology"/>
<evidence type="ECO:0000259" key="15">
    <source>
        <dbReference type="Pfam" id="PF18076"/>
    </source>
</evidence>
<dbReference type="Pfam" id="PF18076">
    <property type="entry name" value="FGAR-AT_N"/>
    <property type="match status" value="1"/>
</dbReference>
<dbReference type="InterPro" id="IPR036921">
    <property type="entry name" value="PurM-like_N_sf"/>
</dbReference>
<dbReference type="Gene3D" id="1.10.8.750">
    <property type="entry name" value="Phosphoribosylformylglycinamidine synthase, linker domain"/>
    <property type="match status" value="1"/>
</dbReference>
<accession>A0ABR1F6T8</accession>
<evidence type="ECO:0000256" key="11">
    <source>
        <dbReference type="ARBA" id="ARBA00029823"/>
    </source>
</evidence>
<gene>
    <name evidence="17" type="ORF">BZA70DRAFT_257333</name>
</gene>
<evidence type="ECO:0000256" key="7">
    <source>
        <dbReference type="ARBA" id="ARBA00022755"/>
    </source>
</evidence>
<evidence type="ECO:0000259" key="14">
    <source>
        <dbReference type="Pfam" id="PF18072"/>
    </source>
</evidence>
<keyword evidence="8" id="KW-0067">ATP-binding</keyword>
<evidence type="ECO:0000256" key="1">
    <source>
        <dbReference type="ARBA" id="ARBA00004920"/>
    </source>
</evidence>
<dbReference type="InterPro" id="IPR036604">
    <property type="entry name" value="PurS-like_sf"/>
</dbReference>
<keyword evidence="10" id="KW-0315">Glutamine amidotransferase</keyword>
<evidence type="ECO:0000256" key="5">
    <source>
        <dbReference type="ARBA" id="ARBA00022723"/>
    </source>
</evidence>
<dbReference type="SUPFAM" id="SSF56042">
    <property type="entry name" value="PurM C-terminal domain-like"/>
    <property type="match status" value="2"/>
</dbReference>
<dbReference type="InterPro" id="IPR055181">
    <property type="entry name" value="FGAR-AT_PurM_N-like"/>
</dbReference>
<dbReference type="InterPro" id="IPR040707">
    <property type="entry name" value="FGAR-AT_N"/>
</dbReference>
<dbReference type="EC" id="6.3.5.3" evidence="3"/>
<keyword evidence="4" id="KW-0436">Ligase</keyword>
<dbReference type="Gene3D" id="3.30.1330.10">
    <property type="entry name" value="PurM-like, N-terminal domain"/>
    <property type="match status" value="2"/>
</dbReference>
<dbReference type="GeneID" id="90036331"/>
<dbReference type="Gene3D" id="3.40.50.880">
    <property type="match status" value="1"/>
</dbReference>
<name>A0ABR1F6T8_9ASCO</name>
<evidence type="ECO:0000256" key="10">
    <source>
        <dbReference type="ARBA" id="ARBA00022962"/>
    </source>
</evidence>
<keyword evidence="18" id="KW-1185">Reference proteome</keyword>
<comment type="pathway">
    <text evidence="1">Purine metabolism; IMP biosynthesis via de novo pathway; 5-amino-1-(5-phospho-D-ribosyl)imidazole from N(2)-formyl-N(1)-(5-phospho-D-ribosyl)glycinamide: step 1/2.</text>
</comment>
<reference evidence="17 18" key="1">
    <citation type="submission" date="2024-03" db="EMBL/GenBank/DDBJ databases">
        <title>Genome-scale model development and genomic sequencing of the oleaginous clade Lipomyces.</title>
        <authorList>
            <consortium name="Lawrence Berkeley National Laboratory"/>
            <person name="Czajka J.J."/>
            <person name="Han Y."/>
            <person name="Kim J."/>
            <person name="Mondo S.J."/>
            <person name="Hofstad B.A."/>
            <person name="Robles A."/>
            <person name="Haridas S."/>
            <person name="Riley R."/>
            <person name="LaButti K."/>
            <person name="Pangilinan J."/>
            <person name="Andreopoulos W."/>
            <person name="Lipzen A."/>
            <person name="Yan J."/>
            <person name="Wang M."/>
            <person name="Ng V."/>
            <person name="Grigoriev I.V."/>
            <person name="Spatafora J.W."/>
            <person name="Magnuson J.K."/>
            <person name="Baker S.E."/>
            <person name="Pomraning K.R."/>
        </authorList>
    </citation>
    <scope>NUCLEOTIDE SEQUENCE [LARGE SCALE GENOMIC DNA]</scope>
    <source>
        <strain evidence="17 18">Phaff 52-87</strain>
    </source>
</reference>
<sequence>MADQSFLTLPGPIAYSSFRIASLISSINTAVNSSAVTAIRAVYVHYVALRSPALLPNHPEADPSKQKLLHSLLTYDSLPDPAEPGYASLIAALNSNASHPAEPDNYLIRVVPRVGTISPWSSKATNIAHVTGLVDDLERVERGVAILVTVRKGFPLMQHLESGVSLDAFYDRMTQSIMKVAPTYDDMFAKHDPKPLVEVTLGKSPKDRLEEANKKFGLALAPDEITYLTEAFHHLGPGRNPTDVELFMFAQVNSEHCRHKIFNADWKIDGETKTMSLFKMIRNTHEKVGGAYTISAYSDNAAVMEGFDATIFVPDLTTKEWNMVEELVHYLGKVETHNHPTAVSPFPGAATGSGGEIRDEGAVGRGSKPKAGLSGYAVSDLLIPSCRQPWELDVGKPGHIASALDIMIEAPIGGASFNNEFGRPCISGYFRTLTTTLPLPNGKQEIRGYHKPIMLAGGVGTVRPAYALKSRPITPGARLIVMGGPAMLIGLGGGAASSVASGDASVELDYASVQRGNPEMQRRVQMVIDACTSLDENPIQSIHDVGAGGLSNALPELVHDHGLGAKFELRDIACSEPGMSPMEIWCCEAQERYVLAVAPEDIDKFTAIADRERCPFSIVGTATQEQKLILTDRLLGTTPIDLEMSTLFGKPPKMSRTATSRHLKLPPFDSSLACYPPSPLLTAIERVMHLPSVGSKSFLITIGDRSVTGLIAREQMVGPWQVPVADVGVTTTSLGEGVITGEAMAMGERPTIALINARASAQMAVAESLLNLVAADIKDLDHVRLSANWMAAPAHDGEGAMLYEAVQAVGLELCPKLGISIPVGKDSMSMKMKWEEEHGKVKESKEVTAPLSLVITAFCGVTDVHNTWTPQLRRIEEPGVGVTKLLLVDLAFGKCRLGGSAVAQVFGQVGNSAPEVESIVMLKNFINTVSLLHSIPDLVLAYHDRSDGGLFTTLVEMAFAGRTGLFIDLPANGPDVVSALFNEELGAVFQVRVEDVDRFVAIFETNGIDGQYITPIADVRPCKDQAITINHGNELVFESTRADLQQAWSLTSYKMQRLRDNPKSADQEFANILDNHDPGLFYRLTFDPAERLSFKSEKKEEEAAASKELAATTPIPRAMAAPKVAILREQGVNGHAEMAYSFYSAGFVPVDVHMTDIISGDVSLDAFVGLAACGGFSYGDVLGAGAGWAKSVLWNELAREEFRRFFQDRNDTFALGVCNGCQFLSQLKELIPGAESWPTFQRNASEQFEARVCEVEIVDSATEPSVFLHGMRGSKFPIAVAHGEGRASFESAEQLKQLTQDGLAVVRYVDNYGKITEKYPYNPNGSPGGITGVRNQNGRVLALMPHPERVVFKEANSWYPVEEGRKWGEYGPWIRLFESARRWVGP</sequence>
<dbReference type="SUPFAM" id="SSF52317">
    <property type="entry name" value="Class I glutamine amidotransferase-like"/>
    <property type="match status" value="1"/>
</dbReference>
<dbReference type="CDD" id="cd02203">
    <property type="entry name" value="PurL_repeat1"/>
    <property type="match status" value="1"/>
</dbReference>
<dbReference type="PANTHER" id="PTHR10099">
    <property type="entry name" value="PHOSPHORIBOSYLFORMYLGLYCINAMIDINE SYNTHASE"/>
    <property type="match status" value="1"/>
</dbReference>
<dbReference type="SUPFAM" id="SSF109736">
    <property type="entry name" value="FGAM synthase PurL, linker domain"/>
    <property type="match status" value="1"/>
</dbReference>
<evidence type="ECO:0000256" key="2">
    <source>
        <dbReference type="ARBA" id="ARBA00008608"/>
    </source>
</evidence>
<dbReference type="Pfam" id="PF18072">
    <property type="entry name" value="FGAR-AT_linker"/>
    <property type="match status" value="1"/>
</dbReference>
<evidence type="ECO:0000256" key="8">
    <source>
        <dbReference type="ARBA" id="ARBA00022840"/>
    </source>
</evidence>
<protein>
    <recommendedName>
        <fullName evidence="3">phosphoribosylformylglycinamidine synthase</fullName>
        <ecNumber evidence="3">6.3.5.3</ecNumber>
    </recommendedName>
    <alternativeName>
        <fullName evidence="12">Formylglycinamide ribonucleotide amidotransferase</fullName>
    </alternativeName>
    <alternativeName>
        <fullName evidence="11">Formylglycinamide ribotide amidotransferase</fullName>
    </alternativeName>
</protein>
<evidence type="ECO:0000256" key="6">
    <source>
        <dbReference type="ARBA" id="ARBA00022741"/>
    </source>
</evidence>
<dbReference type="InterPro" id="IPR041609">
    <property type="entry name" value="PurL_linker"/>
</dbReference>
<comment type="caution">
    <text evidence="17">The sequence shown here is derived from an EMBL/GenBank/DDBJ whole genome shotgun (WGS) entry which is preliminary data.</text>
</comment>
<evidence type="ECO:0000259" key="13">
    <source>
        <dbReference type="Pfam" id="PF02769"/>
    </source>
</evidence>
<keyword evidence="7" id="KW-0658">Purine biosynthesis</keyword>
<feature type="domain" description="PurM-like C-terminal" evidence="13">
    <location>
        <begin position="896"/>
        <end position="1009"/>
    </location>
</feature>
<keyword evidence="5" id="KW-0479">Metal-binding</keyword>
<feature type="domain" description="Phosphoribosylformylglycinamidine synthase N-terminal" evidence="15">
    <location>
        <begin position="59"/>
        <end position="188"/>
    </location>
</feature>
<dbReference type="InterPro" id="IPR010073">
    <property type="entry name" value="PurL_large"/>
</dbReference>
<comment type="similarity">
    <text evidence="2">In the N-terminal section; belongs to the FGAMS family.</text>
</comment>
<dbReference type="SUPFAM" id="SSF55326">
    <property type="entry name" value="PurM N-terminal domain-like"/>
    <property type="match status" value="2"/>
</dbReference>